<gene>
    <name evidence="2" type="ORF">ACFOWZ_04805</name>
</gene>
<evidence type="ECO:0000313" key="3">
    <source>
        <dbReference type="Proteomes" id="UP001595690"/>
    </source>
</evidence>
<reference evidence="3" key="1">
    <citation type="journal article" date="2019" name="Int. J. Syst. Evol. Microbiol.">
        <title>The Global Catalogue of Microorganisms (GCM) 10K type strain sequencing project: providing services to taxonomists for standard genome sequencing and annotation.</title>
        <authorList>
            <consortium name="The Broad Institute Genomics Platform"/>
            <consortium name="The Broad Institute Genome Sequencing Center for Infectious Disease"/>
            <person name="Wu L."/>
            <person name="Ma J."/>
        </authorList>
    </citation>
    <scope>NUCLEOTIDE SEQUENCE [LARGE SCALE GENOMIC DNA]</scope>
    <source>
        <strain evidence="3">CGMCC 4.7405</strain>
    </source>
</reference>
<keyword evidence="3" id="KW-1185">Reference proteome</keyword>
<dbReference type="InterPro" id="IPR039708">
    <property type="entry name" value="MT1774/Rv1733c-like"/>
</dbReference>
<keyword evidence="1" id="KW-0472">Membrane</keyword>
<name>A0ABV8BKQ4_9PSEU</name>
<sequence>MTAKPMSRLVHQAFPYRNELATTGDRIESTVLVLGVAVAMLAVPVAAAAGSDIFASQRERVAVEQVVKTRAVAILVEDGPGTIGSSERGGVVETVPVLARWRLPDGSARQGTVPVHYDAKAGATVSIWVDRSGGVTEPPITTAGAAIDAIVLALLLWSAAAGSMALLYLATRFAHKKFRSRQWATEWKRIAPEWTGR</sequence>
<proteinExistence type="predicted"/>
<comment type="caution">
    <text evidence="2">The sequence shown here is derived from an EMBL/GenBank/DDBJ whole genome shotgun (WGS) entry which is preliminary data.</text>
</comment>
<evidence type="ECO:0008006" key="4">
    <source>
        <dbReference type="Google" id="ProtNLM"/>
    </source>
</evidence>
<dbReference type="Proteomes" id="UP001595690">
    <property type="component" value="Unassembled WGS sequence"/>
</dbReference>
<dbReference type="PANTHER" id="PTHR42305:SF1">
    <property type="entry name" value="MEMBRANE PROTEIN RV1733C-RELATED"/>
    <property type="match status" value="1"/>
</dbReference>
<keyword evidence="1" id="KW-0812">Transmembrane</keyword>
<evidence type="ECO:0000313" key="2">
    <source>
        <dbReference type="EMBL" id="MFC3890783.1"/>
    </source>
</evidence>
<dbReference type="RefSeq" id="WP_382369293.1">
    <property type="nucleotide sequence ID" value="NZ_JBHRZI010000007.1"/>
</dbReference>
<evidence type="ECO:0000256" key="1">
    <source>
        <dbReference type="SAM" id="Phobius"/>
    </source>
</evidence>
<feature type="transmembrane region" description="Helical" evidence="1">
    <location>
        <begin position="31"/>
        <end position="50"/>
    </location>
</feature>
<dbReference type="EMBL" id="JBHRZI010000007">
    <property type="protein sequence ID" value="MFC3890783.1"/>
    <property type="molecule type" value="Genomic_DNA"/>
</dbReference>
<organism evidence="2 3">
    <name type="scientific">Lentzea rhizosphaerae</name>
    <dbReference type="NCBI Taxonomy" id="2041025"/>
    <lineage>
        <taxon>Bacteria</taxon>
        <taxon>Bacillati</taxon>
        <taxon>Actinomycetota</taxon>
        <taxon>Actinomycetes</taxon>
        <taxon>Pseudonocardiales</taxon>
        <taxon>Pseudonocardiaceae</taxon>
        <taxon>Lentzea</taxon>
    </lineage>
</organism>
<protein>
    <recommendedName>
        <fullName evidence="4">Transmembrane protein</fullName>
    </recommendedName>
</protein>
<dbReference type="PANTHER" id="PTHR42305">
    <property type="entry name" value="MEMBRANE PROTEIN RV1733C-RELATED"/>
    <property type="match status" value="1"/>
</dbReference>
<keyword evidence="1" id="KW-1133">Transmembrane helix</keyword>
<feature type="transmembrane region" description="Helical" evidence="1">
    <location>
        <begin position="149"/>
        <end position="171"/>
    </location>
</feature>
<accession>A0ABV8BKQ4</accession>